<feature type="compositionally biased region" description="Low complexity" evidence="1">
    <location>
        <begin position="67"/>
        <end position="78"/>
    </location>
</feature>
<keyword evidence="2" id="KW-1133">Transmembrane helix</keyword>
<dbReference type="EMBL" id="JAKWBI020000398">
    <property type="protein sequence ID" value="KAJ2895498.1"/>
    <property type="molecule type" value="Genomic_DNA"/>
</dbReference>
<evidence type="ECO:0000256" key="1">
    <source>
        <dbReference type="SAM" id="MobiDB-lite"/>
    </source>
</evidence>
<evidence type="ECO:0000256" key="2">
    <source>
        <dbReference type="SAM" id="Phobius"/>
    </source>
</evidence>
<evidence type="ECO:0000313" key="3">
    <source>
        <dbReference type="EMBL" id="KAJ2895498.1"/>
    </source>
</evidence>
<name>A0AAD5RJV6_9PEZI</name>
<protein>
    <submittedName>
        <fullName evidence="3">Uncharacterized protein</fullName>
    </submittedName>
</protein>
<feature type="region of interest" description="Disordered" evidence="1">
    <location>
        <begin position="55"/>
        <end position="78"/>
    </location>
</feature>
<keyword evidence="2" id="KW-0472">Membrane</keyword>
<evidence type="ECO:0000313" key="4">
    <source>
        <dbReference type="Proteomes" id="UP001201980"/>
    </source>
</evidence>
<accession>A0AAD5RJV6</accession>
<feature type="transmembrane region" description="Helical" evidence="2">
    <location>
        <begin position="25"/>
        <end position="47"/>
    </location>
</feature>
<dbReference type="AlphaFoldDB" id="A0AAD5RJV6"/>
<comment type="caution">
    <text evidence="3">The sequence shown here is derived from an EMBL/GenBank/DDBJ whole genome shotgun (WGS) entry which is preliminary data.</text>
</comment>
<reference evidence="3" key="1">
    <citation type="submission" date="2022-07" db="EMBL/GenBank/DDBJ databases">
        <title>Draft genome sequence of Zalerion maritima ATCC 34329, a (micro)plastics degrading marine fungus.</title>
        <authorList>
            <person name="Paco A."/>
            <person name="Goncalves M.F.M."/>
            <person name="Rocha-Santos T.A.P."/>
            <person name="Alves A."/>
        </authorList>
    </citation>
    <scope>NUCLEOTIDE SEQUENCE</scope>
    <source>
        <strain evidence="3">ATCC 34329</strain>
    </source>
</reference>
<dbReference type="Proteomes" id="UP001201980">
    <property type="component" value="Unassembled WGS sequence"/>
</dbReference>
<keyword evidence="2" id="KW-0812">Transmembrane</keyword>
<organism evidence="3 4">
    <name type="scientific">Zalerion maritima</name>
    <dbReference type="NCBI Taxonomy" id="339359"/>
    <lineage>
        <taxon>Eukaryota</taxon>
        <taxon>Fungi</taxon>
        <taxon>Dikarya</taxon>
        <taxon>Ascomycota</taxon>
        <taxon>Pezizomycotina</taxon>
        <taxon>Sordariomycetes</taxon>
        <taxon>Lulworthiomycetidae</taxon>
        <taxon>Lulworthiales</taxon>
        <taxon>Lulworthiaceae</taxon>
        <taxon>Zalerion</taxon>
    </lineage>
</organism>
<gene>
    <name evidence="3" type="ORF">MKZ38_006401</name>
</gene>
<proteinExistence type="predicted"/>
<keyword evidence="4" id="KW-1185">Reference proteome</keyword>
<sequence>MGQFDWFSAIGATDEAVAVLNDQPVVFWILLVALLSNIGLGLGIWWIHKVTMKPEQMKKKEKKGKPAAKGGKPPAARK</sequence>